<comment type="caution">
    <text evidence="1">The sequence shown here is derived from an EMBL/GenBank/DDBJ whole genome shotgun (WGS) entry which is preliminary data.</text>
</comment>
<accession>A0ABV7ZPL0</accession>
<organism evidence="1 2">
    <name type="scientific">Corynebacterium hansenii</name>
    <dbReference type="NCBI Taxonomy" id="394964"/>
    <lineage>
        <taxon>Bacteria</taxon>
        <taxon>Bacillati</taxon>
        <taxon>Actinomycetota</taxon>
        <taxon>Actinomycetes</taxon>
        <taxon>Mycobacteriales</taxon>
        <taxon>Corynebacteriaceae</taxon>
        <taxon>Corynebacterium</taxon>
    </lineage>
</organism>
<name>A0ABV7ZPL0_9CORY</name>
<evidence type="ECO:0000313" key="2">
    <source>
        <dbReference type="Proteomes" id="UP001595751"/>
    </source>
</evidence>
<gene>
    <name evidence="1" type="ORF">ACFORJ_07990</name>
</gene>
<dbReference type="EMBL" id="JBHRZN010000002">
    <property type="protein sequence ID" value="MFC3850105.1"/>
    <property type="molecule type" value="Genomic_DNA"/>
</dbReference>
<evidence type="ECO:0000313" key="1">
    <source>
        <dbReference type="EMBL" id="MFC3850105.1"/>
    </source>
</evidence>
<sequence>MSGIKPGDVAMNGRRYAPEGLPLLEYFTAYRVLVRIREQVLSGRPSGRVINEAMDELLDLAGRGGRGDG</sequence>
<reference evidence="2" key="1">
    <citation type="journal article" date="2019" name="Int. J. Syst. Evol. Microbiol.">
        <title>The Global Catalogue of Microorganisms (GCM) 10K type strain sequencing project: providing services to taxonomists for standard genome sequencing and annotation.</title>
        <authorList>
            <consortium name="The Broad Institute Genomics Platform"/>
            <consortium name="The Broad Institute Genome Sequencing Center for Infectious Disease"/>
            <person name="Wu L."/>
            <person name="Ma J."/>
        </authorList>
    </citation>
    <scope>NUCLEOTIDE SEQUENCE [LARGE SCALE GENOMIC DNA]</scope>
    <source>
        <strain evidence="2">CCUG 53252</strain>
    </source>
</reference>
<keyword evidence="2" id="KW-1185">Reference proteome</keyword>
<dbReference type="RefSeq" id="WP_290289532.1">
    <property type="nucleotide sequence ID" value="NZ_CP047211.1"/>
</dbReference>
<proteinExistence type="predicted"/>
<dbReference type="Proteomes" id="UP001595751">
    <property type="component" value="Unassembled WGS sequence"/>
</dbReference>
<protein>
    <submittedName>
        <fullName evidence="1">Uncharacterized protein</fullName>
    </submittedName>
</protein>